<accession>A0ABY0QS79</accession>
<evidence type="ECO:0000259" key="4">
    <source>
        <dbReference type="Pfam" id="PF01229"/>
    </source>
</evidence>
<dbReference type="PROSITE" id="PS00659">
    <property type="entry name" value="GLYCOSYL_HYDROL_F5"/>
    <property type="match status" value="1"/>
</dbReference>
<evidence type="ECO:0000313" key="5">
    <source>
        <dbReference type="EMBL" id="SDL71218.1"/>
    </source>
</evidence>
<dbReference type="SUPFAM" id="SSF51445">
    <property type="entry name" value="(Trans)glycosidases"/>
    <property type="match status" value="1"/>
</dbReference>
<keyword evidence="3" id="KW-0326">Glycosidase</keyword>
<keyword evidence="2" id="KW-0378">Hydrolase</keyword>
<dbReference type="Proteomes" id="UP000199242">
    <property type="component" value="Unassembled WGS sequence"/>
</dbReference>
<dbReference type="InterPro" id="IPR018087">
    <property type="entry name" value="Glyco_hydro_5_CS"/>
</dbReference>
<dbReference type="Gene3D" id="3.20.20.80">
    <property type="entry name" value="Glycosidases"/>
    <property type="match status" value="1"/>
</dbReference>
<dbReference type="InterPro" id="IPR049166">
    <property type="entry name" value="GH39_cat"/>
</dbReference>
<evidence type="ECO:0000313" key="6">
    <source>
        <dbReference type="Proteomes" id="UP000199242"/>
    </source>
</evidence>
<reference evidence="5 6" key="1">
    <citation type="submission" date="2016-10" db="EMBL/GenBank/DDBJ databases">
        <authorList>
            <person name="Varghese N."/>
            <person name="Submissions S."/>
        </authorList>
    </citation>
    <scope>NUCLEOTIDE SEQUENCE [LARGE SCALE GENOMIC DNA]</scope>
    <source>
        <strain evidence="5 6">CGMCC 1.10941</strain>
    </source>
</reference>
<protein>
    <recommendedName>
        <fullName evidence="4">Glycosyl hydrolases family 39 N-terminal catalytic domain-containing protein</fullName>
    </recommendedName>
</protein>
<name>A0ABY0QS79_9FLAO</name>
<comment type="caution">
    <text evidence="5">The sequence shown here is derived from an EMBL/GenBank/DDBJ whole genome shotgun (WGS) entry which is preliminary data.</text>
</comment>
<feature type="domain" description="Glycosyl hydrolases family 39 N-terminal catalytic" evidence="4">
    <location>
        <begin position="138"/>
        <end position="224"/>
    </location>
</feature>
<organism evidence="5 6">
    <name type="scientific">Chryseobacterium taihuense</name>
    <dbReference type="NCBI Taxonomy" id="1141221"/>
    <lineage>
        <taxon>Bacteria</taxon>
        <taxon>Pseudomonadati</taxon>
        <taxon>Bacteroidota</taxon>
        <taxon>Flavobacteriia</taxon>
        <taxon>Flavobacteriales</taxon>
        <taxon>Weeksellaceae</taxon>
        <taxon>Chryseobacterium group</taxon>
        <taxon>Chryseobacterium</taxon>
    </lineage>
</organism>
<evidence type="ECO:0000256" key="1">
    <source>
        <dbReference type="ARBA" id="ARBA00008875"/>
    </source>
</evidence>
<proteinExistence type="inferred from homology"/>
<evidence type="ECO:0000256" key="3">
    <source>
        <dbReference type="ARBA" id="ARBA00023295"/>
    </source>
</evidence>
<sequence length="432" mass="50392">MILKNFLFLKLINKSFVFTSLLFLFITPFSCQNLSGSITVDFQKDIPVNSMVGFLHFNNIYKLEPHLKQLKPKYWRFRWMDDSTEAVNLLIKNDIIPIIVLSDKYGYPDNLGKNWKTPLKSDEYKKTVKFIYSKLGNKVIYDIWNEPYMSGFGGFSSKDFFILFKEIHDLIRSLPGGVDALITGPSFEELNRYEIEKFFKFCNDNNIRFDILSWHEWRNEGDLKNMSSDIYWVKNYLLKKYPKVGIKKIVLTEIVHANIQFSPTQVLKVYDTLEKDKIDGACRGCFFEGVGVINCENNSITGLLDHSGNARSIWWATKLYSQSTENRVDSNTTLEDMISFASYDKNNGYLLLANNYKHTIKNINVTFKLKGLPLFKKNKKLKVYLYKIPNTEKKTLKSPIFVYTQFETVKNGVLNLEIKNFAPQELLYMIVK</sequence>
<dbReference type="EMBL" id="FNHD01000005">
    <property type="protein sequence ID" value="SDL71218.1"/>
    <property type="molecule type" value="Genomic_DNA"/>
</dbReference>
<dbReference type="Pfam" id="PF01229">
    <property type="entry name" value="Glyco_hydro_39"/>
    <property type="match status" value="1"/>
</dbReference>
<comment type="similarity">
    <text evidence="1">Belongs to the glycosyl hydrolase 39 family.</text>
</comment>
<dbReference type="InterPro" id="IPR017853">
    <property type="entry name" value="GH"/>
</dbReference>
<gene>
    <name evidence="5" type="ORF">SAMN05216273_10528</name>
</gene>
<evidence type="ECO:0000256" key="2">
    <source>
        <dbReference type="ARBA" id="ARBA00022801"/>
    </source>
</evidence>
<keyword evidence="6" id="KW-1185">Reference proteome</keyword>